<reference evidence="3" key="1">
    <citation type="submission" date="2015-01" db="EMBL/GenBank/DDBJ databases">
        <authorList>
            <person name="Aksoy S."/>
            <person name="Warren W."/>
            <person name="Wilson R.K."/>
        </authorList>
    </citation>
    <scope>NUCLEOTIDE SEQUENCE [LARGE SCALE GENOMIC DNA]</scope>
    <source>
        <strain evidence="3">IAEA</strain>
    </source>
</reference>
<dbReference type="Pfam" id="PF01391">
    <property type="entry name" value="Collagen"/>
    <property type="match status" value="1"/>
</dbReference>
<dbReference type="VEuPathDB" id="VectorBase:GPPI045858"/>
<evidence type="ECO:0008006" key="4">
    <source>
        <dbReference type="Google" id="ProtNLM"/>
    </source>
</evidence>
<dbReference type="InterPro" id="IPR008160">
    <property type="entry name" value="Collagen"/>
</dbReference>
<evidence type="ECO:0000256" key="1">
    <source>
        <dbReference type="SAM" id="MobiDB-lite"/>
    </source>
</evidence>
<feature type="region of interest" description="Disordered" evidence="1">
    <location>
        <begin position="71"/>
        <end position="116"/>
    </location>
</feature>
<dbReference type="EMBL" id="JXJN01023560">
    <property type="status" value="NOT_ANNOTATED_CDS"/>
    <property type="molecule type" value="Genomic_DNA"/>
</dbReference>
<name>A0A1B0C0E4_9MUSC</name>
<protein>
    <recommendedName>
        <fullName evidence="4">Collagen IV NC1 domain-containing protein</fullName>
    </recommendedName>
</protein>
<accession>A0A1B0C0E4</accession>
<keyword evidence="3" id="KW-1185">Reference proteome</keyword>
<sequence length="170" mass="18370">MPRGSIKKLDMRNKKKQVLTLSASYVSITKQSSLTSCMEVRFLASLPKVVEIKERGKGSSSYQIESLMGNSMGALRSNSPGPKGELGVKGEMGRSGERGQPGQKGERGDPGMTGEKGDRYKKCGITAIKCAIYCRAHSLTFSQAPCMPPPLDILFHVSLSGQSLLTFKLI</sequence>
<dbReference type="EnsemblMetazoa" id="GPPI045858-RA">
    <property type="protein sequence ID" value="GPPI045858-PA"/>
    <property type="gene ID" value="GPPI045858"/>
</dbReference>
<dbReference type="Proteomes" id="UP000092460">
    <property type="component" value="Unassembled WGS sequence"/>
</dbReference>
<organism evidence="2 3">
    <name type="scientific">Glossina palpalis gambiensis</name>
    <dbReference type="NCBI Taxonomy" id="67801"/>
    <lineage>
        <taxon>Eukaryota</taxon>
        <taxon>Metazoa</taxon>
        <taxon>Ecdysozoa</taxon>
        <taxon>Arthropoda</taxon>
        <taxon>Hexapoda</taxon>
        <taxon>Insecta</taxon>
        <taxon>Pterygota</taxon>
        <taxon>Neoptera</taxon>
        <taxon>Endopterygota</taxon>
        <taxon>Diptera</taxon>
        <taxon>Brachycera</taxon>
        <taxon>Muscomorpha</taxon>
        <taxon>Hippoboscoidea</taxon>
        <taxon>Glossinidae</taxon>
        <taxon>Glossina</taxon>
    </lineage>
</organism>
<dbReference type="AlphaFoldDB" id="A0A1B0C0E4"/>
<evidence type="ECO:0000313" key="3">
    <source>
        <dbReference type="Proteomes" id="UP000092460"/>
    </source>
</evidence>
<evidence type="ECO:0000313" key="2">
    <source>
        <dbReference type="EnsemblMetazoa" id="GPPI045858-PA"/>
    </source>
</evidence>
<feature type="compositionally biased region" description="Basic and acidic residues" evidence="1">
    <location>
        <begin position="86"/>
        <end position="97"/>
    </location>
</feature>
<proteinExistence type="predicted"/>
<feature type="compositionally biased region" description="Basic and acidic residues" evidence="1">
    <location>
        <begin position="104"/>
        <end position="116"/>
    </location>
</feature>
<reference evidence="2" key="2">
    <citation type="submission" date="2020-05" db="UniProtKB">
        <authorList>
            <consortium name="EnsemblMetazoa"/>
        </authorList>
    </citation>
    <scope>IDENTIFICATION</scope>
    <source>
        <strain evidence="2">IAEA</strain>
    </source>
</reference>